<keyword evidence="2" id="KW-0378">Hydrolase</keyword>
<name>A0A2L2X892_9FIRM</name>
<dbReference type="SUPFAM" id="SSF51338">
    <property type="entry name" value="Composite domain of metallo-dependent hydrolases"/>
    <property type="match status" value="1"/>
</dbReference>
<dbReference type="InterPro" id="IPR006680">
    <property type="entry name" value="Amidohydro-rel"/>
</dbReference>
<dbReference type="InterPro" id="IPR032466">
    <property type="entry name" value="Metal_Hydrolase"/>
</dbReference>
<dbReference type="Pfam" id="PF01979">
    <property type="entry name" value="Amidohydro_1"/>
    <property type="match status" value="1"/>
</dbReference>
<sequence length="421" mass="44841">MAKEQAPAPEGVSPFLFGDVPSGKLLKKFIVKGEVTNLLAIKGGRVYTMAGKVYDTGTVLIDGKVIADVYQGNKIPAGAKTVDASGKMVFPGFIDAHSHLGIVEEIYREEGDDCNEITDPVTPHLRAVDAIYPEDLGFADALSGGVTTVVTGPGSANVLGGEMVAIKTHGRLVEHMVVKYPVGLKAALGENPKRSYGSQKKSPYTRMASAALIREALAKAGDYIRKMEKCEQGNGEQPDRDLKMEALARVLKGEIPLRVHAHRADDIMTAVRLAEEFGVRLVVEHCTEGYKVAPELASRGVMAVLGPVITNRAKVELQGITLENARILAEAGVTFGIMTDHPVVPIQYLSLSAGLTVRGGLTEERALRAITLDAAGIIGMEDRLGSLEPGKDADIAIFEGHPFDTRTRVGAVIVSGEKVIG</sequence>
<dbReference type="InterPro" id="IPR051781">
    <property type="entry name" value="Metallo-dep_Hydrolase"/>
</dbReference>
<dbReference type="PANTHER" id="PTHR43135:SF3">
    <property type="entry name" value="ALPHA-D-RIBOSE 1-METHYLPHOSPHONATE 5-TRIPHOSPHATE DIPHOSPHATASE"/>
    <property type="match status" value="1"/>
</dbReference>
<proteinExistence type="predicted"/>
<evidence type="ECO:0000259" key="1">
    <source>
        <dbReference type="Pfam" id="PF01979"/>
    </source>
</evidence>
<dbReference type="CDD" id="cd01309">
    <property type="entry name" value="Met_dep_hydrolase_C"/>
    <property type="match status" value="1"/>
</dbReference>
<reference evidence="3" key="1">
    <citation type="submission" date="2018-02" db="EMBL/GenBank/DDBJ databases">
        <title>Genome sequence of Desulfocucumis palustris strain NAW-5.</title>
        <authorList>
            <person name="Watanabe M."/>
            <person name="Kojima H."/>
            <person name="Fukui M."/>
        </authorList>
    </citation>
    <scope>NUCLEOTIDE SEQUENCE [LARGE SCALE GENOMIC DNA]</scope>
    <source>
        <strain evidence="3">NAW-5</strain>
    </source>
</reference>
<dbReference type="AlphaFoldDB" id="A0A2L2X892"/>
<comment type="caution">
    <text evidence="2">The sequence shown here is derived from an EMBL/GenBank/DDBJ whole genome shotgun (WGS) entry which is preliminary data.</text>
</comment>
<dbReference type="Proteomes" id="UP000239549">
    <property type="component" value="Unassembled WGS sequence"/>
</dbReference>
<dbReference type="EMBL" id="BFAV01000019">
    <property type="protein sequence ID" value="GBF32240.1"/>
    <property type="molecule type" value="Genomic_DNA"/>
</dbReference>
<gene>
    <name evidence="2" type="ORF">DCCM_0431</name>
</gene>
<protein>
    <submittedName>
        <fullName evidence="2">Amidohydrolase</fullName>
    </submittedName>
</protein>
<dbReference type="Gene3D" id="2.30.40.10">
    <property type="entry name" value="Urease, subunit C, domain 1"/>
    <property type="match status" value="1"/>
</dbReference>
<organism evidence="2 3">
    <name type="scientific">Desulfocucumis palustris</name>
    <dbReference type="NCBI Taxonomy" id="1898651"/>
    <lineage>
        <taxon>Bacteria</taxon>
        <taxon>Bacillati</taxon>
        <taxon>Bacillota</taxon>
        <taxon>Clostridia</taxon>
        <taxon>Eubacteriales</taxon>
        <taxon>Desulfocucumaceae</taxon>
        <taxon>Desulfocucumis</taxon>
    </lineage>
</organism>
<keyword evidence="3" id="KW-1185">Reference proteome</keyword>
<dbReference type="SUPFAM" id="SSF51556">
    <property type="entry name" value="Metallo-dependent hydrolases"/>
    <property type="match status" value="1"/>
</dbReference>
<accession>A0A2L2X892</accession>
<evidence type="ECO:0000313" key="2">
    <source>
        <dbReference type="EMBL" id="GBF32240.1"/>
    </source>
</evidence>
<evidence type="ECO:0000313" key="3">
    <source>
        <dbReference type="Proteomes" id="UP000239549"/>
    </source>
</evidence>
<feature type="domain" description="Amidohydrolase-related" evidence="1">
    <location>
        <begin position="88"/>
        <end position="417"/>
    </location>
</feature>
<dbReference type="InterPro" id="IPR011059">
    <property type="entry name" value="Metal-dep_hydrolase_composite"/>
</dbReference>
<dbReference type="Gene3D" id="3.20.20.140">
    <property type="entry name" value="Metal-dependent hydrolases"/>
    <property type="match status" value="1"/>
</dbReference>
<dbReference type="PANTHER" id="PTHR43135">
    <property type="entry name" value="ALPHA-D-RIBOSE 1-METHYLPHOSPHONATE 5-TRIPHOSPHATE DIPHOSPHATASE"/>
    <property type="match status" value="1"/>
</dbReference>
<dbReference type="GO" id="GO:0016810">
    <property type="term" value="F:hydrolase activity, acting on carbon-nitrogen (but not peptide) bonds"/>
    <property type="evidence" value="ECO:0007669"/>
    <property type="project" value="InterPro"/>
</dbReference>